<proteinExistence type="predicted"/>
<dbReference type="AlphaFoldDB" id="A0A699YFG7"/>
<evidence type="ECO:0000313" key="1">
    <source>
        <dbReference type="EMBL" id="GFH08201.1"/>
    </source>
</evidence>
<protein>
    <submittedName>
        <fullName evidence="1">Uncharacterized protein</fullName>
    </submittedName>
</protein>
<dbReference type="Proteomes" id="UP000485058">
    <property type="component" value="Unassembled WGS sequence"/>
</dbReference>
<evidence type="ECO:0000313" key="2">
    <source>
        <dbReference type="Proteomes" id="UP000485058"/>
    </source>
</evidence>
<gene>
    <name evidence="1" type="ORF">HaLaN_03128</name>
</gene>
<reference evidence="1 2" key="1">
    <citation type="submission" date="2020-02" db="EMBL/GenBank/DDBJ databases">
        <title>Draft genome sequence of Haematococcus lacustris strain NIES-144.</title>
        <authorList>
            <person name="Morimoto D."/>
            <person name="Nakagawa S."/>
            <person name="Yoshida T."/>
            <person name="Sawayama S."/>
        </authorList>
    </citation>
    <scope>NUCLEOTIDE SEQUENCE [LARGE SCALE GENOMIC DNA]</scope>
    <source>
        <strain evidence="1 2">NIES-144</strain>
    </source>
</reference>
<name>A0A699YFG7_HAELA</name>
<sequence>MALLHPIYYELTSGFMVRKALRRNALRGRNDIPWFLSIVHATVHSVSVSAIMTSSIDSLAISVLTQVLFSAVRLVWRTTTDWRDMQFERLLHWDWRWQPAEEDRITQVGGRGPHRVPGEPALAVDPDLHCWPGPYKPLSTPLKSAAHPDG</sequence>
<comment type="caution">
    <text evidence="1">The sequence shown here is derived from an EMBL/GenBank/DDBJ whole genome shotgun (WGS) entry which is preliminary data.</text>
</comment>
<organism evidence="1 2">
    <name type="scientific">Haematococcus lacustris</name>
    <name type="common">Green alga</name>
    <name type="synonym">Haematococcus pluvialis</name>
    <dbReference type="NCBI Taxonomy" id="44745"/>
    <lineage>
        <taxon>Eukaryota</taxon>
        <taxon>Viridiplantae</taxon>
        <taxon>Chlorophyta</taxon>
        <taxon>core chlorophytes</taxon>
        <taxon>Chlorophyceae</taxon>
        <taxon>CS clade</taxon>
        <taxon>Chlamydomonadales</taxon>
        <taxon>Haematococcaceae</taxon>
        <taxon>Haematococcus</taxon>
    </lineage>
</organism>
<accession>A0A699YFG7</accession>
<keyword evidence="2" id="KW-1185">Reference proteome</keyword>
<dbReference type="EMBL" id="BLLF01000145">
    <property type="protein sequence ID" value="GFH08201.1"/>
    <property type="molecule type" value="Genomic_DNA"/>
</dbReference>